<evidence type="ECO:0000256" key="2">
    <source>
        <dbReference type="ARBA" id="ARBA00022527"/>
    </source>
</evidence>
<evidence type="ECO:0000256" key="1">
    <source>
        <dbReference type="ARBA" id="ARBA00012513"/>
    </source>
</evidence>
<evidence type="ECO:0000313" key="10">
    <source>
        <dbReference type="EMBL" id="KAF5756468.1"/>
    </source>
</evidence>
<name>A0A9K3DKS8_HELAN</name>
<evidence type="ECO:0000256" key="6">
    <source>
        <dbReference type="ARBA" id="ARBA00022840"/>
    </source>
</evidence>
<dbReference type="GO" id="GO:0005524">
    <property type="term" value="F:ATP binding"/>
    <property type="evidence" value="ECO:0007669"/>
    <property type="project" value="UniProtKB-KW"/>
</dbReference>
<keyword evidence="5" id="KW-0418">Kinase</keyword>
<dbReference type="InterPro" id="IPR008271">
    <property type="entry name" value="Ser/Thr_kinase_AS"/>
</dbReference>
<keyword evidence="6" id="KW-0067">ATP-binding</keyword>
<dbReference type="EC" id="2.7.11.1" evidence="1"/>
<keyword evidence="2" id="KW-0723">Serine/threonine-protein kinase</keyword>
<dbReference type="SUPFAM" id="SSF56112">
    <property type="entry name" value="Protein kinase-like (PK-like)"/>
    <property type="match status" value="1"/>
</dbReference>
<dbReference type="PROSITE" id="PS50011">
    <property type="entry name" value="PROTEIN_KINASE_DOM"/>
    <property type="match status" value="1"/>
</dbReference>
<dbReference type="Gramene" id="mRNA:HanXRQr2_Chr17g0815031">
    <property type="protein sequence ID" value="CDS:HanXRQr2_Chr17g0815031.1"/>
    <property type="gene ID" value="HanXRQr2_Chr17g0815031"/>
</dbReference>
<evidence type="ECO:0000256" key="7">
    <source>
        <dbReference type="ARBA" id="ARBA00047899"/>
    </source>
</evidence>
<dbReference type="AlphaFoldDB" id="A0A9K3DKS8"/>
<reference evidence="10" key="1">
    <citation type="journal article" date="2017" name="Nature">
        <title>The sunflower genome provides insights into oil metabolism, flowering and Asterid evolution.</title>
        <authorList>
            <person name="Badouin H."/>
            <person name="Gouzy J."/>
            <person name="Grassa C.J."/>
            <person name="Murat F."/>
            <person name="Staton S.E."/>
            <person name="Cottret L."/>
            <person name="Lelandais-Briere C."/>
            <person name="Owens G.L."/>
            <person name="Carrere S."/>
            <person name="Mayjonade B."/>
            <person name="Legrand L."/>
            <person name="Gill N."/>
            <person name="Kane N.C."/>
            <person name="Bowers J.E."/>
            <person name="Hubner S."/>
            <person name="Bellec A."/>
            <person name="Berard A."/>
            <person name="Berges H."/>
            <person name="Blanchet N."/>
            <person name="Boniface M.C."/>
            <person name="Brunel D."/>
            <person name="Catrice O."/>
            <person name="Chaidir N."/>
            <person name="Claudel C."/>
            <person name="Donnadieu C."/>
            <person name="Faraut T."/>
            <person name="Fievet G."/>
            <person name="Helmstetter N."/>
            <person name="King M."/>
            <person name="Knapp S.J."/>
            <person name="Lai Z."/>
            <person name="Le Paslier M.C."/>
            <person name="Lippi Y."/>
            <person name="Lorenzon L."/>
            <person name="Mandel J.R."/>
            <person name="Marage G."/>
            <person name="Marchand G."/>
            <person name="Marquand E."/>
            <person name="Bret-Mestries E."/>
            <person name="Morien E."/>
            <person name="Nambeesan S."/>
            <person name="Nguyen T."/>
            <person name="Pegot-Espagnet P."/>
            <person name="Pouilly N."/>
            <person name="Raftis F."/>
            <person name="Sallet E."/>
            <person name="Schiex T."/>
            <person name="Thomas J."/>
            <person name="Vandecasteele C."/>
            <person name="Vares D."/>
            <person name="Vear F."/>
            <person name="Vautrin S."/>
            <person name="Crespi M."/>
            <person name="Mangin B."/>
            <person name="Burke J.M."/>
            <person name="Salse J."/>
            <person name="Munos S."/>
            <person name="Vincourt P."/>
            <person name="Rieseberg L.H."/>
            <person name="Langlade N.B."/>
        </authorList>
    </citation>
    <scope>NUCLEOTIDE SEQUENCE</scope>
    <source>
        <tissue evidence="10">Leaves</tissue>
    </source>
</reference>
<dbReference type="PANTHER" id="PTHR27006">
    <property type="entry name" value="PROMASTIGOTE SURFACE ANTIGEN PROTEIN PSA"/>
    <property type="match status" value="1"/>
</dbReference>
<reference evidence="10" key="2">
    <citation type="submission" date="2020-06" db="EMBL/GenBank/DDBJ databases">
        <title>Helianthus annuus Genome sequencing and assembly Release 2.</title>
        <authorList>
            <person name="Gouzy J."/>
            <person name="Langlade N."/>
            <person name="Munos S."/>
        </authorList>
    </citation>
    <scope>NUCLEOTIDE SEQUENCE</scope>
    <source>
        <tissue evidence="10">Leaves</tissue>
    </source>
</reference>
<accession>A0A9K3DKS8</accession>
<organism evidence="10 11">
    <name type="scientific">Helianthus annuus</name>
    <name type="common">Common sunflower</name>
    <dbReference type="NCBI Taxonomy" id="4232"/>
    <lineage>
        <taxon>Eukaryota</taxon>
        <taxon>Viridiplantae</taxon>
        <taxon>Streptophyta</taxon>
        <taxon>Embryophyta</taxon>
        <taxon>Tracheophyta</taxon>
        <taxon>Spermatophyta</taxon>
        <taxon>Magnoliopsida</taxon>
        <taxon>eudicotyledons</taxon>
        <taxon>Gunneridae</taxon>
        <taxon>Pentapetalae</taxon>
        <taxon>asterids</taxon>
        <taxon>campanulids</taxon>
        <taxon>Asterales</taxon>
        <taxon>Asteraceae</taxon>
        <taxon>Asteroideae</taxon>
        <taxon>Heliantheae alliance</taxon>
        <taxon>Heliantheae</taxon>
        <taxon>Helianthus</taxon>
    </lineage>
</organism>
<evidence type="ECO:0000256" key="8">
    <source>
        <dbReference type="ARBA" id="ARBA00048679"/>
    </source>
</evidence>
<protein>
    <recommendedName>
        <fullName evidence="1">non-specific serine/threonine protein kinase</fullName>
        <ecNumber evidence="1">2.7.11.1</ecNumber>
    </recommendedName>
</protein>
<evidence type="ECO:0000259" key="9">
    <source>
        <dbReference type="PROSITE" id="PS50011"/>
    </source>
</evidence>
<dbReference type="Proteomes" id="UP000215914">
    <property type="component" value="Unassembled WGS sequence"/>
</dbReference>
<keyword evidence="3 10" id="KW-0808">Transferase</keyword>
<keyword evidence="4" id="KW-0547">Nucleotide-binding</keyword>
<comment type="catalytic activity">
    <reaction evidence="8">
        <text>L-seryl-[protein] + ATP = O-phospho-L-seryl-[protein] + ADP + H(+)</text>
        <dbReference type="Rhea" id="RHEA:17989"/>
        <dbReference type="Rhea" id="RHEA-COMP:9863"/>
        <dbReference type="Rhea" id="RHEA-COMP:11604"/>
        <dbReference type="ChEBI" id="CHEBI:15378"/>
        <dbReference type="ChEBI" id="CHEBI:29999"/>
        <dbReference type="ChEBI" id="CHEBI:30616"/>
        <dbReference type="ChEBI" id="CHEBI:83421"/>
        <dbReference type="ChEBI" id="CHEBI:456216"/>
        <dbReference type="EC" id="2.7.11.1"/>
    </reaction>
</comment>
<evidence type="ECO:0000313" key="11">
    <source>
        <dbReference type="Proteomes" id="UP000215914"/>
    </source>
</evidence>
<comment type="caution">
    <text evidence="10">The sequence shown here is derived from an EMBL/GenBank/DDBJ whole genome shotgun (WGS) entry which is preliminary data.</text>
</comment>
<gene>
    <name evidence="10" type="ORF">HanXRQr2_Chr17g0815031</name>
</gene>
<dbReference type="PANTHER" id="PTHR27006:SF616">
    <property type="entry name" value="CYSTEINE-RICH RECEPTOR-LIKE PROTEIN KINASE 10"/>
    <property type="match status" value="1"/>
</dbReference>
<proteinExistence type="predicted"/>
<dbReference type="EMBL" id="MNCJ02000332">
    <property type="protein sequence ID" value="KAF5756468.1"/>
    <property type="molecule type" value="Genomic_DNA"/>
</dbReference>
<dbReference type="GO" id="GO:0004674">
    <property type="term" value="F:protein serine/threonine kinase activity"/>
    <property type="evidence" value="ECO:0007669"/>
    <property type="project" value="UniProtKB-KW"/>
</dbReference>
<evidence type="ECO:0000256" key="3">
    <source>
        <dbReference type="ARBA" id="ARBA00022679"/>
    </source>
</evidence>
<dbReference type="InterPro" id="IPR011009">
    <property type="entry name" value="Kinase-like_dom_sf"/>
</dbReference>
<dbReference type="InterPro" id="IPR000719">
    <property type="entry name" value="Prot_kinase_dom"/>
</dbReference>
<dbReference type="PROSITE" id="PS00108">
    <property type="entry name" value="PROTEIN_KINASE_ST"/>
    <property type="match status" value="1"/>
</dbReference>
<feature type="domain" description="Protein kinase" evidence="9">
    <location>
        <begin position="1"/>
        <end position="54"/>
    </location>
</feature>
<dbReference type="Gene3D" id="1.10.510.10">
    <property type="entry name" value="Transferase(Phosphotransferase) domain 1"/>
    <property type="match status" value="1"/>
</dbReference>
<dbReference type="FunFam" id="1.10.510.10:FF:001023">
    <property type="entry name" value="Os07g0541700 protein"/>
    <property type="match status" value="1"/>
</dbReference>
<comment type="catalytic activity">
    <reaction evidence="7">
        <text>L-threonyl-[protein] + ATP = O-phospho-L-threonyl-[protein] + ADP + H(+)</text>
        <dbReference type="Rhea" id="RHEA:46608"/>
        <dbReference type="Rhea" id="RHEA-COMP:11060"/>
        <dbReference type="Rhea" id="RHEA-COMP:11605"/>
        <dbReference type="ChEBI" id="CHEBI:15378"/>
        <dbReference type="ChEBI" id="CHEBI:30013"/>
        <dbReference type="ChEBI" id="CHEBI:30616"/>
        <dbReference type="ChEBI" id="CHEBI:61977"/>
        <dbReference type="ChEBI" id="CHEBI:456216"/>
        <dbReference type="EC" id="2.7.11.1"/>
    </reaction>
</comment>
<evidence type="ECO:0000256" key="5">
    <source>
        <dbReference type="ARBA" id="ARBA00022777"/>
    </source>
</evidence>
<evidence type="ECO:0000256" key="4">
    <source>
        <dbReference type="ARBA" id="ARBA00022741"/>
    </source>
</evidence>
<keyword evidence="11" id="KW-1185">Reference proteome</keyword>
<sequence length="54" mass="6356">MMCFVDHSKHKLLDWEQRYTIINGIAKGLLYLHEDSRIRIIHCDMKASNVLLDA</sequence>